<dbReference type="InterPro" id="IPR013520">
    <property type="entry name" value="Ribonucl_H"/>
</dbReference>
<comment type="similarity">
    <text evidence="8 9">Belongs to the helicase family. DinG subfamily. Type 2 sub-subfamily.</text>
</comment>
<keyword evidence="4 8" id="KW-0378">Hydrolase</keyword>
<dbReference type="InterPro" id="IPR036397">
    <property type="entry name" value="RNaseH_sf"/>
</dbReference>
<reference evidence="12 13" key="1">
    <citation type="submission" date="2023-02" db="EMBL/GenBank/DDBJ databases">
        <title>Oceanobacillus kimchii IFOP_LL358 isolated form Alexandrium catenella lab strain.</title>
        <authorList>
            <person name="Gajardo G."/>
            <person name="Ueki S."/>
            <person name="Maruyama F."/>
        </authorList>
    </citation>
    <scope>NUCLEOTIDE SEQUENCE [LARGE SCALE GENOMIC DNA]</scope>
    <source>
        <strain evidence="12 13">IFOP_LL358</strain>
    </source>
</reference>
<keyword evidence="6 8" id="KW-0067">ATP-binding</keyword>
<evidence type="ECO:0000256" key="8">
    <source>
        <dbReference type="HAMAP-Rule" id="MF_02206"/>
    </source>
</evidence>
<gene>
    <name evidence="12" type="primary">dinG_1</name>
    <name evidence="8 9" type="synonym">dinG</name>
    <name evidence="12" type="ORF">MACH08_22010</name>
</gene>
<evidence type="ECO:0000256" key="6">
    <source>
        <dbReference type="ARBA" id="ARBA00022840"/>
    </source>
</evidence>
<dbReference type="Pfam" id="PF00270">
    <property type="entry name" value="DEAD"/>
    <property type="match status" value="1"/>
</dbReference>
<evidence type="ECO:0000256" key="9">
    <source>
        <dbReference type="RuleBase" id="RU364106"/>
    </source>
</evidence>
<dbReference type="InterPro" id="IPR006555">
    <property type="entry name" value="ATP-dep_Helicase_C"/>
</dbReference>
<dbReference type="RefSeq" id="WP_317958184.1">
    <property type="nucleotide sequence ID" value="NZ_BSKO01000001.1"/>
</dbReference>
<dbReference type="NCBIfam" id="TIGR00573">
    <property type="entry name" value="dnaq"/>
    <property type="match status" value="1"/>
</dbReference>
<dbReference type="InterPro" id="IPR027417">
    <property type="entry name" value="P-loop_NTPase"/>
</dbReference>
<proteinExistence type="inferred from homology"/>
<feature type="domain" description="Helicase ATP-binding" evidence="11">
    <location>
        <begin position="249"/>
        <end position="535"/>
    </location>
</feature>
<dbReference type="InterPro" id="IPR006054">
    <property type="entry name" value="DnaQ"/>
</dbReference>
<protein>
    <recommendedName>
        <fullName evidence="8 9">3'-5' exonuclease DinG</fullName>
        <ecNumber evidence="8 9">3.1.-.-</ecNumber>
    </recommendedName>
</protein>
<dbReference type="SMART" id="SM00479">
    <property type="entry name" value="EXOIII"/>
    <property type="match status" value="1"/>
</dbReference>
<keyword evidence="5 8" id="KW-0269">Exonuclease</keyword>
<evidence type="ECO:0000256" key="7">
    <source>
        <dbReference type="ARBA" id="ARBA00048954"/>
    </source>
</evidence>
<feature type="short sequence motif" description="DEAH box" evidence="8">
    <location>
        <begin position="464"/>
        <end position="467"/>
    </location>
</feature>
<dbReference type="InterPro" id="IPR006310">
    <property type="entry name" value="DinG"/>
</dbReference>
<feature type="binding site" evidence="8">
    <location>
        <begin position="284"/>
        <end position="291"/>
    </location>
    <ligand>
        <name>ATP</name>
        <dbReference type="ChEBI" id="CHEBI:30616"/>
    </ligand>
</feature>
<evidence type="ECO:0000259" key="11">
    <source>
        <dbReference type="PROSITE" id="PS51193"/>
    </source>
</evidence>
<dbReference type="Proteomes" id="UP001275436">
    <property type="component" value="Unassembled WGS sequence"/>
</dbReference>
<feature type="domain" description="Helicase ATP-binding" evidence="10">
    <location>
        <begin position="271"/>
        <end position="485"/>
    </location>
</feature>
<comment type="catalytic activity">
    <reaction evidence="7">
        <text>ATP + H2O = ADP + phosphate + H(+)</text>
        <dbReference type="Rhea" id="RHEA:13065"/>
        <dbReference type="ChEBI" id="CHEBI:15377"/>
        <dbReference type="ChEBI" id="CHEBI:15378"/>
        <dbReference type="ChEBI" id="CHEBI:30616"/>
        <dbReference type="ChEBI" id="CHEBI:43474"/>
        <dbReference type="ChEBI" id="CHEBI:456216"/>
        <dbReference type="EC" id="5.6.2.3"/>
    </reaction>
</comment>
<dbReference type="PANTHER" id="PTHR11472:SF34">
    <property type="entry name" value="REGULATOR OF TELOMERE ELONGATION HELICASE 1"/>
    <property type="match status" value="1"/>
</dbReference>
<dbReference type="Pfam" id="PF13307">
    <property type="entry name" value="Helicase_C_2"/>
    <property type="match status" value="1"/>
</dbReference>
<keyword evidence="2 8" id="KW-0540">Nuclease</keyword>
<evidence type="ECO:0000313" key="12">
    <source>
        <dbReference type="EMBL" id="GLO66417.1"/>
    </source>
</evidence>
<evidence type="ECO:0000313" key="13">
    <source>
        <dbReference type="Proteomes" id="UP001275436"/>
    </source>
</evidence>
<dbReference type="PROSITE" id="PS51193">
    <property type="entry name" value="HELICASE_ATP_BIND_2"/>
    <property type="match status" value="1"/>
</dbReference>
<dbReference type="SUPFAM" id="SSF52540">
    <property type="entry name" value="P-loop containing nucleoside triphosphate hydrolases"/>
    <property type="match status" value="1"/>
</dbReference>
<keyword evidence="13" id="KW-1185">Reference proteome</keyword>
<comment type="function">
    <text evidence="8 9">3'-5' exonuclease.</text>
</comment>
<name>A0ABQ5TPA4_9BACI</name>
<dbReference type="GO" id="GO:0004386">
    <property type="term" value="F:helicase activity"/>
    <property type="evidence" value="ECO:0007669"/>
    <property type="project" value="UniProtKB-KW"/>
</dbReference>
<dbReference type="PANTHER" id="PTHR11472">
    <property type="entry name" value="DNA REPAIR DEAD HELICASE RAD3/XP-D SUBFAMILY MEMBER"/>
    <property type="match status" value="1"/>
</dbReference>
<evidence type="ECO:0000256" key="3">
    <source>
        <dbReference type="ARBA" id="ARBA00022741"/>
    </source>
</evidence>
<dbReference type="NCBIfam" id="TIGR01407">
    <property type="entry name" value="dinG_rel"/>
    <property type="match status" value="1"/>
</dbReference>
<dbReference type="SMART" id="SM00487">
    <property type="entry name" value="DEXDc"/>
    <property type="match status" value="1"/>
</dbReference>
<dbReference type="PROSITE" id="PS51192">
    <property type="entry name" value="HELICASE_ATP_BIND_1"/>
    <property type="match status" value="1"/>
</dbReference>
<evidence type="ECO:0000256" key="5">
    <source>
        <dbReference type="ARBA" id="ARBA00022839"/>
    </source>
</evidence>
<comment type="caution">
    <text evidence="12">The sequence shown here is derived from an EMBL/GenBank/DDBJ whole genome shotgun (WGS) entry which is preliminary data.</text>
</comment>
<dbReference type="EC" id="3.1.-.-" evidence="8 9"/>
<dbReference type="Pfam" id="PF00929">
    <property type="entry name" value="RNase_T"/>
    <property type="match status" value="1"/>
</dbReference>
<dbReference type="NCBIfam" id="NF005981">
    <property type="entry name" value="PRK08074.1"/>
    <property type="match status" value="1"/>
</dbReference>
<sequence>MNRFVVIDLETTGHAPSKNDKIIEIGMVIIEDNEIIDTETTFFNPDQPIPPFITNLTGISDEDVVDAPVFKEKASTIKSLLEDSYIIAHNVNFDLGFLNAELKENGMDRLHNQVLDTVELSRILFPTAPGYKLSQLSDHFNLQHDDPHRALSDAYVTAKLFQKVIDKINQLPYETIEQWLKLEGAFISDIKEILLKRLDELAFSTDNHPSIQTFQGLAFHMKDVDVKQVHNVQTSFGTYLDTIYEDGGKLSQHLPMYEKRSGQQEMSETIYDAFTSKRHALIEAGTGTGKSLAYLLPAVYYAVKQKQKVIISTHTTQLQSQLLDEEIPLIHAISDIPFQATLLKGKNHYISLEKFSIELYEQGQDNYDVALTKAMLLIWITETGTGDIDEVQLPTSGYIFFRKISADTEKSINPQSPWFQYSYYQQARRKAQRANIIITNHALLCTDMFNDYAFLPSYERVIIDEAHHFEEQAAHHYGLKMDYMSMQFTCNQMGSSEEDKLFGNYVQAYQLSNGDIPLHEWNETLKNAKQEIEDLFQAIYHYVSKQHLSNQALSDVGRIQYRMDMEKETGESWQVILDMSSRLSLYFRDLIHILFMVEERISQEDQSEKNHREELLQMVEWLQRYIDGLELMFFSDGEVEQIKWIEIDKKGQNHSVFLYSEPANVAELLENEFFHEKESVVMTSATLTMNQSFSFMQKRLGLSSHSCITEQIKSPFAYDQQVQMFVPNDFPNIKYGNIDDFVYATAEAIISLAEITSGRMLVLFTSYEMLRKAYYVLKETMETDKYMLIGQGITSGSRARLKKNFQSFDQAILLGTSSFWEGVDIPGDDLSSLVIVRLPFQPPNHPVVEAKSAILKKQQQNPFMELSLPNAVIKFKQGFGRLIRSSSDRGIVFVCDARIVNARYGKYFTESIPKVPMHYDSTQKLIDKAEQWFKKNDAL</sequence>
<dbReference type="InterPro" id="IPR014001">
    <property type="entry name" value="Helicase_ATP-bd"/>
</dbReference>
<organism evidence="12 13">
    <name type="scientific">Oceanobacillus kimchii</name>
    <dbReference type="NCBI Taxonomy" id="746691"/>
    <lineage>
        <taxon>Bacteria</taxon>
        <taxon>Bacillati</taxon>
        <taxon>Bacillota</taxon>
        <taxon>Bacilli</taxon>
        <taxon>Bacillales</taxon>
        <taxon>Bacillaceae</taxon>
        <taxon>Oceanobacillus</taxon>
    </lineage>
</organism>
<dbReference type="HAMAP" id="MF_02206">
    <property type="entry name" value="DinG_exonucl"/>
    <property type="match status" value="1"/>
</dbReference>
<dbReference type="InterPro" id="IPR014013">
    <property type="entry name" value="Helic_SF1/SF2_ATP-bd_DinG/Rad3"/>
</dbReference>
<dbReference type="Gene3D" id="3.40.50.300">
    <property type="entry name" value="P-loop containing nucleotide triphosphate hydrolases"/>
    <property type="match status" value="2"/>
</dbReference>
<evidence type="ECO:0000259" key="10">
    <source>
        <dbReference type="PROSITE" id="PS51192"/>
    </source>
</evidence>
<accession>A0ABQ5TPA4</accession>
<keyword evidence="12" id="KW-0347">Helicase</keyword>
<dbReference type="InterPro" id="IPR011545">
    <property type="entry name" value="DEAD/DEAH_box_helicase_dom"/>
</dbReference>
<dbReference type="EMBL" id="BSKO01000001">
    <property type="protein sequence ID" value="GLO66417.1"/>
    <property type="molecule type" value="Genomic_DNA"/>
</dbReference>
<dbReference type="InterPro" id="IPR045028">
    <property type="entry name" value="DinG/Rad3-like"/>
</dbReference>
<evidence type="ECO:0000256" key="4">
    <source>
        <dbReference type="ARBA" id="ARBA00022801"/>
    </source>
</evidence>
<dbReference type="Gene3D" id="3.30.420.10">
    <property type="entry name" value="Ribonuclease H-like superfamily/Ribonuclease H"/>
    <property type="match status" value="1"/>
</dbReference>
<evidence type="ECO:0000256" key="1">
    <source>
        <dbReference type="ARBA" id="ARBA00001966"/>
    </source>
</evidence>
<dbReference type="CDD" id="cd06127">
    <property type="entry name" value="DEDDh"/>
    <property type="match status" value="1"/>
</dbReference>
<dbReference type="SUPFAM" id="SSF53098">
    <property type="entry name" value="Ribonuclease H-like"/>
    <property type="match status" value="1"/>
</dbReference>
<keyword evidence="3 8" id="KW-0547">Nucleotide-binding</keyword>
<dbReference type="SMART" id="SM00491">
    <property type="entry name" value="HELICc2"/>
    <property type="match status" value="1"/>
</dbReference>
<evidence type="ECO:0000256" key="2">
    <source>
        <dbReference type="ARBA" id="ARBA00022722"/>
    </source>
</evidence>
<comment type="cofactor">
    <cofactor evidence="1">
        <name>[4Fe-4S] cluster</name>
        <dbReference type="ChEBI" id="CHEBI:49883"/>
    </cofactor>
</comment>
<dbReference type="InterPro" id="IPR012337">
    <property type="entry name" value="RNaseH-like_sf"/>
</dbReference>